<dbReference type="PROSITE" id="PS50042">
    <property type="entry name" value="CNMP_BINDING_3"/>
    <property type="match status" value="1"/>
</dbReference>
<dbReference type="SMART" id="SM00419">
    <property type="entry name" value="HTH_CRP"/>
    <property type="match status" value="1"/>
</dbReference>
<reference evidence="7" key="1">
    <citation type="submission" date="2020-09" db="EMBL/GenBank/DDBJ databases">
        <title>A novel bacterium of genus Paenibacillus, isolated from South China Sea.</title>
        <authorList>
            <person name="Huang H."/>
            <person name="Mo K."/>
            <person name="Hu Y."/>
        </authorList>
    </citation>
    <scope>NUCLEOTIDE SEQUENCE</scope>
    <source>
        <strain evidence="7">IB182363</strain>
    </source>
</reference>
<dbReference type="InterPro" id="IPR012318">
    <property type="entry name" value="HTH_CRP"/>
</dbReference>
<evidence type="ECO:0000313" key="8">
    <source>
        <dbReference type="Proteomes" id="UP000639396"/>
    </source>
</evidence>
<dbReference type="EMBL" id="JACXJA010000017">
    <property type="protein sequence ID" value="MBD2863143.1"/>
    <property type="molecule type" value="Genomic_DNA"/>
</dbReference>
<sequence>MDTNRSTEYAGSNAVNSSCFSPESMDKLKSIMYELKVEAGSCVYWEGDLADKLYYIKKGKVKCTKTNEDGKEFVLYLFREGDFMGQLDPYSDSRQSFTANATESCLIGVIQKSDLEALLWQQGDLALEFMKWMGLMHRTTQTKFRDLMLYGKPGALCSTMIRLANTFGKMTPEGILITEKMTNTDLADYIGAARESVNRMLGDWKREGIIDQRDGHLLIKNLAHLQDLCHCELCPKDICRL</sequence>
<evidence type="ECO:0000256" key="4">
    <source>
        <dbReference type="ARBA" id="ARBA00023163"/>
    </source>
</evidence>
<dbReference type="PANTHER" id="PTHR24567:SF74">
    <property type="entry name" value="HTH-TYPE TRANSCRIPTIONAL REGULATOR ARCR"/>
    <property type="match status" value="1"/>
</dbReference>
<dbReference type="GO" id="GO:0003700">
    <property type="term" value="F:DNA-binding transcription factor activity"/>
    <property type="evidence" value="ECO:0007669"/>
    <property type="project" value="TreeGrafter"/>
</dbReference>
<dbReference type="CDD" id="cd00092">
    <property type="entry name" value="HTH_CRP"/>
    <property type="match status" value="1"/>
</dbReference>
<dbReference type="InterPro" id="IPR000595">
    <property type="entry name" value="cNMP-bd_dom"/>
</dbReference>
<feature type="domain" description="HTH crp-type" evidence="6">
    <location>
        <begin position="150"/>
        <end position="223"/>
    </location>
</feature>
<protein>
    <submittedName>
        <fullName evidence="7">Crp/Fnr family transcriptional regulator</fullName>
    </submittedName>
</protein>
<gene>
    <name evidence="7" type="ORF">IDH45_14215</name>
</gene>
<evidence type="ECO:0000259" key="5">
    <source>
        <dbReference type="PROSITE" id="PS50042"/>
    </source>
</evidence>
<dbReference type="Proteomes" id="UP000639396">
    <property type="component" value="Unassembled WGS sequence"/>
</dbReference>
<keyword evidence="2" id="KW-0238">DNA-binding</keyword>
<dbReference type="InterPro" id="IPR050397">
    <property type="entry name" value="Env_Response_Regulators"/>
</dbReference>
<organism evidence="7 8">
    <name type="scientific">Paenibacillus oceani</name>
    <dbReference type="NCBI Taxonomy" id="2772510"/>
    <lineage>
        <taxon>Bacteria</taxon>
        <taxon>Bacillati</taxon>
        <taxon>Bacillota</taxon>
        <taxon>Bacilli</taxon>
        <taxon>Bacillales</taxon>
        <taxon>Paenibacillaceae</taxon>
        <taxon>Paenibacillus</taxon>
    </lineage>
</organism>
<keyword evidence="1" id="KW-0805">Transcription regulation</keyword>
<dbReference type="SUPFAM" id="SSF51206">
    <property type="entry name" value="cAMP-binding domain-like"/>
    <property type="match status" value="1"/>
</dbReference>
<dbReference type="PRINTS" id="PR00034">
    <property type="entry name" value="HTHCRP"/>
</dbReference>
<dbReference type="SUPFAM" id="SSF46785">
    <property type="entry name" value="Winged helix' DNA-binding domain"/>
    <property type="match status" value="1"/>
</dbReference>
<dbReference type="PANTHER" id="PTHR24567">
    <property type="entry name" value="CRP FAMILY TRANSCRIPTIONAL REGULATORY PROTEIN"/>
    <property type="match status" value="1"/>
</dbReference>
<dbReference type="InterPro" id="IPR036390">
    <property type="entry name" value="WH_DNA-bd_sf"/>
</dbReference>
<evidence type="ECO:0000256" key="3">
    <source>
        <dbReference type="ARBA" id="ARBA00023159"/>
    </source>
</evidence>
<dbReference type="Pfam" id="PF13545">
    <property type="entry name" value="HTH_Crp_2"/>
    <property type="match status" value="1"/>
</dbReference>
<name>A0A927C852_9BACL</name>
<dbReference type="Gene3D" id="1.10.10.10">
    <property type="entry name" value="Winged helix-like DNA-binding domain superfamily/Winged helix DNA-binding domain"/>
    <property type="match status" value="1"/>
</dbReference>
<dbReference type="Pfam" id="PF00027">
    <property type="entry name" value="cNMP_binding"/>
    <property type="match status" value="1"/>
</dbReference>
<dbReference type="GO" id="GO:0003677">
    <property type="term" value="F:DNA binding"/>
    <property type="evidence" value="ECO:0007669"/>
    <property type="project" value="UniProtKB-KW"/>
</dbReference>
<evidence type="ECO:0000256" key="1">
    <source>
        <dbReference type="ARBA" id="ARBA00023015"/>
    </source>
</evidence>
<evidence type="ECO:0000259" key="6">
    <source>
        <dbReference type="PROSITE" id="PS51063"/>
    </source>
</evidence>
<dbReference type="RefSeq" id="WP_190928684.1">
    <property type="nucleotide sequence ID" value="NZ_JACXJA010000017.1"/>
</dbReference>
<evidence type="ECO:0000313" key="7">
    <source>
        <dbReference type="EMBL" id="MBD2863143.1"/>
    </source>
</evidence>
<dbReference type="InterPro" id="IPR018490">
    <property type="entry name" value="cNMP-bd_dom_sf"/>
</dbReference>
<dbReference type="InterPro" id="IPR036388">
    <property type="entry name" value="WH-like_DNA-bd_sf"/>
</dbReference>
<dbReference type="SMART" id="SM00100">
    <property type="entry name" value="cNMP"/>
    <property type="match status" value="1"/>
</dbReference>
<dbReference type="AlphaFoldDB" id="A0A927C852"/>
<accession>A0A927C852</accession>
<dbReference type="Gene3D" id="2.60.120.10">
    <property type="entry name" value="Jelly Rolls"/>
    <property type="match status" value="1"/>
</dbReference>
<comment type="caution">
    <text evidence="7">The sequence shown here is derived from an EMBL/GenBank/DDBJ whole genome shotgun (WGS) entry which is preliminary data.</text>
</comment>
<dbReference type="InterPro" id="IPR014710">
    <property type="entry name" value="RmlC-like_jellyroll"/>
</dbReference>
<evidence type="ECO:0000256" key="2">
    <source>
        <dbReference type="ARBA" id="ARBA00023125"/>
    </source>
</evidence>
<dbReference type="GO" id="GO:0005829">
    <property type="term" value="C:cytosol"/>
    <property type="evidence" value="ECO:0007669"/>
    <property type="project" value="TreeGrafter"/>
</dbReference>
<dbReference type="CDD" id="cd00038">
    <property type="entry name" value="CAP_ED"/>
    <property type="match status" value="1"/>
</dbReference>
<keyword evidence="8" id="KW-1185">Reference proteome</keyword>
<dbReference type="PROSITE" id="PS51063">
    <property type="entry name" value="HTH_CRP_2"/>
    <property type="match status" value="1"/>
</dbReference>
<proteinExistence type="predicted"/>
<feature type="domain" description="Cyclic nucleotide-binding" evidence="5">
    <location>
        <begin position="25"/>
        <end position="119"/>
    </location>
</feature>
<keyword evidence="3" id="KW-0010">Activator</keyword>
<keyword evidence="4" id="KW-0804">Transcription</keyword>